<proteinExistence type="predicted"/>
<evidence type="ECO:0000313" key="3">
    <source>
        <dbReference type="Proteomes" id="UP000605986"/>
    </source>
</evidence>
<dbReference type="AlphaFoldDB" id="A0A8H4JWP1"/>
<dbReference type="Proteomes" id="UP000605986">
    <property type="component" value="Unassembled WGS sequence"/>
</dbReference>
<feature type="compositionally biased region" description="Polar residues" evidence="1">
    <location>
        <begin position="52"/>
        <end position="79"/>
    </location>
</feature>
<feature type="region of interest" description="Disordered" evidence="1">
    <location>
        <begin position="1"/>
        <end position="79"/>
    </location>
</feature>
<feature type="compositionally biased region" description="Polar residues" evidence="1">
    <location>
        <begin position="19"/>
        <end position="34"/>
    </location>
</feature>
<name>A0A8H4JWP1_9HYPO</name>
<organism evidence="2 3">
    <name type="scientific">Fusarium austroafricanum</name>
    <dbReference type="NCBI Taxonomy" id="2364996"/>
    <lineage>
        <taxon>Eukaryota</taxon>
        <taxon>Fungi</taxon>
        <taxon>Dikarya</taxon>
        <taxon>Ascomycota</taxon>
        <taxon>Pezizomycotina</taxon>
        <taxon>Sordariomycetes</taxon>
        <taxon>Hypocreomycetidae</taxon>
        <taxon>Hypocreales</taxon>
        <taxon>Nectriaceae</taxon>
        <taxon>Fusarium</taxon>
        <taxon>Fusarium concolor species complex</taxon>
    </lineage>
</organism>
<evidence type="ECO:0000256" key="1">
    <source>
        <dbReference type="SAM" id="MobiDB-lite"/>
    </source>
</evidence>
<accession>A0A8H4JWP1</accession>
<reference evidence="2" key="1">
    <citation type="submission" date="2020-01" db="EMBL/GenBank/DDBJ databases">
        <title>Identification and distribution of gene clusters putatively required for synthesis of sphingolipid metabolism inhibitors in phylogenetically diverse species of the filamentous fungus Fusarium.</title>
        <authorList>
            <person name="Kim H.-S."/>
            <person name="Busman M."/>
            <person name="Brown D.W."/>
            <person name="Divon H."/>
            <person name="Uhlig S."/>
            <person name="Proctor R.H."/>
        </authorList>
    </citation>
    <scope>NUCLEOTIDE SEQUENCE</scope>
    <source>
        <strain evidence="2">NRRL 53441</strain>
    </source>
</reference>
<evidence type="ECO:0000313" key="2">
    <source>
        <dbReference type="EMBL" id="KAF4439451.1"/>
    </source>
</evidence>
<protein>
    <submittedName>
        <fullName evidence="2">Uncharacterized protein</fullName>
    </submittedName>
</protein>
<dbReference type="OrthoDB" id="5100176at2759"/>
<comment type="caution">
    <text evidence="2">The sequence shown here is derived from an EMBL/GenBank/DDBJ whole genome shotgun (WGS) entry which is preliminary data.</text>
</comment>
<keyword evidence="3" id="KW-1185">Reference proteome</keyword>
<dbReference type="EMBL" id="JAADJG010000689">
    <property type="protein sequence ID" value="KAF4439451.1"/>
    <property type="molecule type" value="Genomic_DNA"/>
</dbReference>
<gene>
    <name evidence="2" type="ORF">F53441_12558</name>
</gene>
<sequence>MSSPHYIQVPRGGDLSPDIEQSTSSSVQMSTWLRESQKEMPWHAIDSVAASRAQNKTNTDSTDTPSETPATQGSNKENS</sequence>